<name>A0A3P7L7Z5_DIBLA</name>
<sequence length="439" mass="47261">MGVNKPETIIPVNHRSGVQAVKTIPSRTDVIFSEEFSREKRSSFSATSTSGGGGYDVSDVNSSMPSTPCSLSGTPHQPLSPQPSSQSQQQQPTESSTSRGALFEQDSEVVESSLSPAPSTPQSASPISDYASQRPSGRATGRNSRLSATASTPVLSTSGRRQSRPPDRLESSRPVNRADTPRMVGRKSATRKPLDITPKKLLRNSKDSKSSGRRKLRLRSVSKSSRCHSPPPSSPQRSSTAPSPAPKTSPFRIYAEDAWSFSDSMTDLTPPDQILAQVREAARKAHEAVIARYCLAAKSSVKPEDAESPVGHHTSLQRIVYLDISQPGRISAVPCPLAETRDPEQIQPSLEAEACEVKPLPVTYPPALVQLLTGRGQTSASEASDETPSARPPLTKSTYHGLIEQMTSQEVNTLHALSKLRYTEDEPIAANIHGPLAIF</sequence>
<feature type="region of interest" description="Disordered" evidence="1">
    <location>
        <begin position="25"/>
        <end position="250"/>
    </location>
</feature>
<protein>
    <submittedName>
        <fullName evidence="2">Uncharacterized protein</fullName>
    </submittedName>
</protein>
<evidence type="ECO:0000313" key="3">
    <source>
        <dbReference type="Proteomes" id="UP000281553"/>
    </source>
</evidence>
<feature type="compositionally biased region" description="Low complexity" evidence="1">
    <location>
        <begin position="74"/>
        <end position="98"/>
    </location>
</feature>
<dbReference type="OrthoDB" id="21648at2759"/>
<feature type="compositionally biased region" description="Polar residues" evidence="1">
    <location>
        <begin position="59"/>
        <end position="73"/>
    </location>
</feature>
<evidence type="ECO:0000256" key="1">
    <source>
        <dbReference type="SAM" id="MobiDB-lite"/>
    </source>
</evidence>
<dbReference type="Proteomes" id="UP000281553">
    <property type="component" value="Unassembled WGS sequence"/>
</dbReference>
<gene>
    <name evidence="2" type="ORF">DILT_LOCUS8495</name>
</gene>
<feature type="compositionally biased region" description="Basic residues" evidence="1">
    <location>
        <begin position="211"/>
        <end position="220"/>
    </location>
</feature>
<accession>A0A3P7L7Z5</accession>
<feature type="compositionally biased region" description="Low complexity" evidence="1">
    <location>
        <begin position="112"/>
        <end position="128"/>
    </location>
</feature>
<feature type="region of interest" description="Disordered" evidence="1">
    <location>
        <begin position="374"/>
        <end position="396"/>
    </location>
</feature>
<keyword evidence="3" id="KW-1185">Reference proteome</keyword>
<feature type="compositionally biased region" description="Low complexity" evidence="1">
    <location>
        <begin position="235"/>
        <end position="250"/>
    </location>
</feature>
<proteinExistence type="predicted"/>
<feature type="compositionally biased region" description="Basic and acidic residues" evidence="1">
    <location>
        <begin position="192"/>
        <end position="210"/>
    </location>
</feature>
<feature type="compositionally biased region" description="Polar residues" evidence="1">
    <location>
        <begin position="130"/>
        <end position="160"/>
    </location>
</feature>
<evidence type="ECO:0000313" key="2">
    <source>
        <dbReference type="EMBL" id="VDN12664.1"/>
    </source>
</evidence>
<dbReference type="EMBL" id="UYRU01054459">
    <property type="protein sequence ID" value="VDN12664.1"/>
    <property type="molecule type" value="Genomic_DNA"/>
</dbReference>
<reference evidence="2 3" key="1">
    <citation type="submission" date="2018-11" db="EMBL/GenBank/DDBJ databases">
        <authorList>
            <consortium name="Pathogen Informatics"/>
        </authorList>
    </citation>
    <scope>NUCLEOTIDE SEQUENCE [LARGE SCALE GENOMIC DNA]</scope>
</reference>
<feature type="non-terminal residue" evidence="2">
    <location>
        <position position="439"/>
    </location>
</feature>
<organism evidence="2 3">
    <name type="scientific">Dibothriocephalus latus</name>
    <name type="common">Fish tapeworm</name>
    <name type="synonym">Diphyllobothrium latum</name>
    <dbReference type="NCBI Taxonomy" id="60516"/>
    <lineage>
        <taxon>Eukaryota</taxon>
        <taxon>Metazoa</taxon>
        <taxon>Spiralia</taxon>
        <taxon>Lophotrochozoa</taxon>
        <taxon>Platyhelminthes</taxon>
        <taxon>Cestoda</taxon>
        <taxon>Eucestoda</taxon>
        <taxon>Diphyllobothriidea</taxon>
        <taxon>Diphyllobothriidae</taxon>
        <taxon>Dibothriocephalus</taxon>
    </lineage>
</organism>
<dbReference type="AlphaFoldDB" id="A0A3P7L7Z5"/>